<name>A0A429GG57_9CREN</name>
<evidence type="ECO:0000313" key="2">
    <source>
        <dbReference type="Proteomes" id="UP000277582"/>
    </source>
</evidence>
<evidence type="ECO:0000313" key="1">
    <source>
        <dbReference type="EMBL" id="RSN72738.1"/>
    </source>
</evidence>
<sequence length="136" mass="16122">MSRMDLKEEEILREFVKRGILKGTFFMDVGIGTDDYWGVIDAVFVENLEPEAEPRIMKSKWWRKLQDDIKRRTKRILVIEVKETLNYEALGQIMVYRYLFPKVWGFPTVDSAILCKKSIKTLEEICRANDVLVFRI</sequence>
<accession>A0A429GG57</accession>
<organism evidence="1 2">
    <name type="scientific">Candidatus Methanodesulfokora washburnensis</name>
    <dbReference type="NCBI Taxonomy" id="2478471"/>
    <lineage>
        <taxon>Archaea</taxon>
        <taxon>Thermoproteota</taxon>
        <taxon>Candidatus Korarchaeia</taxon>
        <taxon>Candidatus Korarchaeia incertae sedis</taxon>
        <taxon>Candidatus Methanodesulfokora</taxon>
    </lineage>
</organism>
<reference evidence="1 2" key="1">
    <citation type="submission" date="2018-10" db="EMBL/GenBank/DDBJ databases">
        <title>Co-occurring genomic capacity for anaerobic methane metabolism and dissimilatory sulfite reduction discovered in the Korarchaeota.</title>
        <authorList>
            <person name="Mckay L.J."/>
            <person name="Dlakic M."/>
            <person name="Fields M.W."/>
            <person name="Delmont T.O."/>
            <person name="Eren A.M."/>
            <person name="Jay Z.J."/>
            <person name="Klingelsmith K.B."/>
            <person name="Rusch D.B."/>
            <person name="Inskeep W.P."/>
        </authorList>
    </citation>
    <scope>NUCLEOTIDE SEQUENCE [LARGE SCALE GENOMIC DNA]</scope>
    <source>
        <strain evidence="1 2">MDKW</strain>
    </source>
</reference>
<comment type="caution">
    <text evidence="1">The sequence shown here is derived from an EMBL/GenBank/DDBJ whole genome shotgun (WGS) entry which is preliminary data.</text>
</comment>
<gene>
    <name evidence="1" type="ORF">D6D85_12635</name>
</gene>
<keyword evidence="2" id="KW-1185">Reference proteome</keyword>
<protein>
    <submittedName>
        <fullName evidence="1">Uncharacterized protein</fullName>
    </submittedName>
</protein>
<proteinExistence type="predicted"/>
<dbReference type="Proteomes" id="UP000277582">
    <property type="component" value="Unassembled WGS sequence"/>
</dbReference>
<dbReference type="AlphaFoldDB" id="A0A429GG57"/>
<dbReference type="EMBL" id="RCOS01000140">
    <property type="protein sequence ID" value="RSN72738.1"/>
    <property type="molecule type" value="Genomic_DNA"/>
</dbReference>